<feature type="region of interest" description="Disordered" evidence="4">
    <location>
        <begin position="125"/>
        <end position="153"/>
    </location>
</feature>
<organism evidence="5">
    <name type="scientific">Karenia mikimotoi</name>
    <name type="common">Red tide dinoflagellate</name>
    <name type="synonym">Gymnodinium mikimotoi</name>
    <dbReference type="NCBI Taxonomy" id="225107"/>
    <lineage>
        <taxon>Eukaryota</taxon>
        <taxon>Sar</taxon>
        <taxon>Alveolata</taxon>
        <taxon>Dinophyceae</taxon>
        <taxon>Gymnodiniales</taxon>
        <taxon>Kareniaceae</taxon>
        <taxon>Karenia</taxon>
    </lineage>
</organism>
<dbReference type="PANTHER" id="PTHR10871">
    <property type="entry name" value="30S RIBOSOMAL PROTEIN S13/40S RIBOSOMAL PROTEIN S18"/>
    <property type="match status" value="1"/>
</dbReference>
<evidence type="ECO:0000256" key="1">
    <source>
        <dbReference type="ARBA" id="ARBA00008080"/>
    </source>
</evidence>
<dbReference type="PANTHER" id="PTHR10871:SF1">
    <property type="entry name" value="SMALL RIBOSOMAL SUBUNIT PROTEIN US13M"/>
    <property type="match status" value="1"/>
</dbReference>
<keyword evidence="5" id="KW-0934">Plastid</keyword>
<dbReference type="FunFam" id="1.10.8.50:FF:000001">
    <property type="entry name" value="30S ribosomal protein S13"/>
    <property type="match status" value="1"/>
</dbReference>
<dbReference type="GO" id="GO:0015935">
    <property type="term" value="C:small ribosomal subunit"/>
    <property type="evidence" value="ECO:0007669"/>
    <property type="project" value="TreeGrafter"/>
</dbReference>
<keyword evidence="5" id="KW-0150">Chloroplast</keyword>
<dbReference type="EMBL" id="KM065654">
    <property type="protein sequence ID" value="AIG99546.1"/>
    <property type="molecule type" value="Transcribed_RNA"/>
</dbReference>
<dbReference type="GO" id="GO:0005829">
    <property type="term" value="C:cytosol"/>
    <property type="evidence" value="ECO:0007669"/>
    <property type="project" value="TreeGrafter"/>
</dbReference>
<dbReference type="SUPFAM" id="SSF46946">
    <property type="entry name" value="S13-like H2TH domain"/>
    <property type="match status" value="1"/>
</dbReference>
<comment type="similarity">
    <text evidence="1">Belongs to the universal ribosomal protein uS13 family.</text>
</comment>
<dbReference type="Gene3D" id="4.10.910.10">
    <property type="entry name" value="30s ribosomal protein s13, domain 2"/>
    <property type="match status" value="1"/>
</dbReference>
<proteinExistence type="inferred from homology"/>
<reference evidence="5" key="1">
    <citation type="journal article" date="2016" name="Plant Mol. Biol.">
        <title>Diversity of transcripts and transcript processing forms in plastids of the dinoflagellate alga Karenia mikimotoi.</title>
        <authorList>
            <person name="Dorrell R.G."/>
            <person name="Hinksman G.A."/>
            <person name="Howe C.J."/>
        </authorList>
    </citation>
    <scope>NUCLEOTIDE SEQUENCE</scope>
    <source>
        <strain evidence="5">RCC1513</strain>
    </source>
</reference>
<feature type="compositionally biased region" description="Basic residues" evidence="4">
    <location>
        <begin position="142"/>
        <end position="153"/>
    </location>
</feature>
<dbReference type="PROSITE" id="PS50159">
    <property type="entry name" value="RIBOSOMAL_S13_2"/>
    <property type="match status" value="1"/>
</dbReference>
<accession>A0A0U1V1U8</accession>
<protein>
    <submittedName>
        <fullName evidence="5">Ribosomal protein S13</fullName>
    </submittedName>
</protein>
<name>A0A0U1V1U8_KARMI</name>
<dbReference type="InterPro" id="IPR027437">
    <property type="entry name" value="Rbsml_uS13_C"/>
</dbReference>
<keyword evidence="2 5" id="KW-0689">Ribosomal protein</keyword>
<evidence type="ECO:0000313" key="5">
    <source>
        <dbReference type="EMBL" id="AIG99546.1"/>
    </source>
</evidence>
<evidence type="ECO:0000256" key="3">
    <source>
        <dbReference type="ARBA" id="ARBA00023274"/>
    </source>
</evidence>
<dbReference type="GO" id="GO:0006412">
    <property type="term" value="P:translation"/>
    <property type="evidence" value="ECO:0007669"/>
    <property type="project" value="InterPro"/>
</dbReference>
<evidence type="ECO:0000256" key="2">
    <source>
        <dbReference type="ARBA" id="ARBA00022980"/>
    </source>
</evidence>
<dbReference type="Pfam" id="PF00416">
    <property type="entry name" value="Ribosomal_S13"/>
    <property type="match status" value="1"/>
</dbReference>
<dbReference type="GO" id="GO:0003723">
    <property type="term" value="F:RNA binding"/>
    <property type="evidence" value="ECO:0007669"/>
    <property type="project" value="InterPro"/>
</dbReference>
<dbReference type="AlphaFoldDB" id="A0A0U1V1U8"/>
<keyword evidence="3" id="KW-0687">Ribonucleoprotein</keyword>
<dbReference type="GO" id="GO:0003735">
    <property type="term" value="F:structural constituent of ribosome"/>
    <property type="evidence" value="ECO:0007669"/>
    <property type="project" value="InterPro"/>
</dbReference>
<evidence type="ECO:0000256" key="4">
    <source>
        <dbReference type="SAM" id="MobiDB-lite"/>
    </source>
</evidence>
<dbReference type="InterPro" id="IPR001892">
    <property type="entry name" value="Ribosomal_uS13"/>
</dbReference>
<dbReference type="Gene3D" id="1.10.8.50">
    <property type="match status" value="1"/>
</dbReference>
<sequence length="153" mass="16981">MSDISTLFEVGKSSIAPNEKNNITMKRKGSSPVRIAGVILPRGKYTEIALTAIYGIGKAKALEVLSKTEIATGIKTEELTPMQLRALRNVIEDPKQFRTEAVLRREVRLAAKRLVDIQALRGKRRNAGLPTRGQRTQTNAHTAKRGKSSRKFK</sequence>
<geneLocation type="chloroplast" evidence="5"/>
<gene>
    <name evidence="5" type="primary">rps13</name>
</gene>
<dbReference type="InterPro" id="IPR010979">
    <property type="entry name" value="Ribosomal_uS13-like_H2TH"/>
</dbReference>